<dbReference type="OrthoDB" id="9899013at2759"/>
<dbReference type="EMBL" id="WEIW01001593">
    <property type="protein sequence ID" value="NWH38466.1"/>
    <property type="molecule type" value="Genomic_DNA"/>
</dbReference>
<dbReference type="GO" id="GO:0038023">
    <property type="term" value="F:signaling receptor activity"/>
    <property type="evidence" value="ECO:0007669"/>
    <property type="project" value="InterPro"/>
</dbReference>
<evidence type="ECO:0000313" key="3">
    <source>
        <dbReference type="Proteomes" id="UP000640999"/>
    </source>
</evidence>
<accession>A0A850V4C6</accession>
<dbReference type="PANTHER" id="PTHR15343:SF0">
    <property type="entry name" value="T-CELL ANTIGEN CD7"/>
    <property type="match status" value="1"/>
</dbReference>
<dbReference type="GO" id="GO:0016020">
    <property type="term" value="C:membrane"/>
    <property type="evidence" value="ECO:0007669"/>
    <property type="project" value="InterPro"/>
</dbReference>
<dbReference type="InterPro" id="IPR036179">
    <property type="entry name" value="Ig-like_dom_sf"/>
</dbReference>
<dbReference type="Proteomes" id="UP000640999">
    <property type="component" value="Unassembled WGS sequence"/>
</dbReference>
<proteinExistence type="predicted"/>
<dbReference type="Gene3D" id="2.60.40.10">
    <property type="entry name" value="Immunoglobulins"/>
    <property type="match status" value="1"/>
</dbReference>
<dbReference type="PANTHER" id="PTHR15343">
    <property type="entry name" value="CD7"/>
    <property type="match status" value="1"/>
</dbReference>
<evidence type="ECO:0000313" key="2">
    <source>
        <dbReference type="EMBL" id="NWH38466.1"/>
    </source>
</evidence>
<feature type="non-terminal residue" evidence="2">
    <location>
        <position position="143"/>
    </location>
</feature>
<sequence>YLLRTHMQPGTAVSVSNLNVSESSPAFGNRLEYSREGNRIVITLHNLQEKDSDNYICAQEVKGSPLLSARGTMVLVKGTTLAACEKSSWDLYALLIVLALQFCALVCCTLYRVDVKKYFQKKKSNVVYEDMSYNSRRSTMVRS</sequence>
<dbReference type="InterPro" id="IPR039090">
    <property type="entry name" value="CD7"/>
</dbReference>
<protein>
    <submittedName>
        <fullName evidence="2">CD7 protein</fullName>
    </submittedName>
</protein>
<comment type="caution">
    <text evidence="2">The sequence shown here is derived from an EMBL/GenBank/DDBJ whole genome shotgun (WGS) entry which is preliminary data.</text>
</comment>
<reference evidence="2" key="1">
    <citation type="submission" date="2019-10" db="EMBL/GenBank/DDBJ databases">
        <title>Bird 10,000 Genomes (B10K) Project - Family phase.</title>
        <authorList>
            <person name="Zhang G."/>
        </authorList>
    </citation>
    <scope>NUCLEOTIDE SEQUENCE</scope>
    <source>
        <strain evidence="2">B10K-IZ-033-78</strain>
        <tissue evidence="2">Muscle</tissue>
    </source>
</reference>
<name>A0A850V4C6_9CORV</name>
<dbReference type="AlphaFoldDB" id="A0A850V4C6"/>
<evidence type="ECO:0000256" key="1">
    <source>
        <dbReference type="SAM" id="Phobius"/>
    </source>
</evidence>
<dbReference type="InterPro" id="IPR013783">
    <property type="entry name" value="Ig-like_fold"/>
</dbReference>
<feature type="transmembrane region" description="Helical" evidence="1">
    <location>
        <begin position="91"/>
        <end position="113"/>
    </location>
</feature>
<keyword evidence="1" id="KW-0812">Transmembrane</keyword>
<dbReference type="GO" id="GO:0002250">
    <property type="term" value="P:adaptive immune response"/>
    <property type="evidence" value="ECO:0007669"/>
    <property type="project" value="InterPro"/>
</dbReference>
<gene>
    <name evidence="2" type="primary">Cd7</name>
    <name evidence="2" type="ORF">CHLHAR_R03996</name>
</gene>
<keyword evidence="1" id="KW-1133">Transmembrane helix</keyword>
<keyword evidence="1" id="KW-0472">Membrane</keyword>
<feature type="non-terminal residue" evidence="2">
    <location>
        <position position="1"/>
    </location>
</feature>
<organism evidence="2 3">
    <name type="scientific">Chloropsis hardwickii</name>
    <dbReference type="NCBI Taxonomy" id="667144"/>
    <lineage>
        <taxon>Eukaryota</taxon>
        <taxon>Metazoa</taxon>
        <taxon>Chordata</taxon>
        <taxon>Craniata</taxon>
        <taxon>Vertebrata</taxon>
        <taxon>Euteleostomi</taxon>
        <taxon>Archelosauria</taxon>
        <taxon>Archosauria</taxon>
        <taxon>Dinosauria</taxon>
        <taxon>Saurischia</taxon>
        <taxon>Theropoda</taxon>
        <taxon>Coelurosauria</taxon>
        <taxon>Aves</taxon>
        <taxon>Neognathae</taxon>
        <taxon>Neoaves</taxon>
        <taxon>Telluraves</taxon>
        <taxon>Australaves</taxon>
        <taxon>Passeriformes</taxon>
        <taxon>Corvoidea</taxon>
        <taxon>Irenidae</taxon>
        <taxon>Chloropsis</taxon>
    </lineage>
</organism>
<dbReference type="SUPFAM" id="SSF48726">
    <property type="entry name" value="Immunoglobulin"/>
    <property type="match status" value="1"/>
</dbReference>
<keyword evidence="3" id="KW-1185">Reference proteome</keyword>